<proteinExistence type="predicted"/>
<accession>A0ABN0Z3V6</accession>
<evidence type="ECO:0000313" key="3">
    <source>
        <dbReference type="Proteomes" id="UP001500879"/>
    </source>
</evidence>
<dbReference type="InterPro" id="IPR043917">
    <property type="entry name" value="DUF5753"/>
</dbReference>
<dbReference type="Proteomes" id="UP001500879">
    <property type="component" value="Unassembled WGS sequence"/>
</dbReference>
<dbReference type="CDD" id="cd00093">
    <property type="entry name" value="HTH_XRE"/>
    <property type="match status" value="1"/>
</dbReference>
<dbReference type="InterPro" id="IPR001387">
    <property type="entry name" value="Cro/C1-type_HTH"/>
</dbReference>
<keyword evidence="3" id="KW-1185">Reference proteome</keyword>
<reference evidence="2 3" key="1">
    <citation type="journal article" date="2019" name="Int. J. Syst. Evol. Microbiol.">
        <title>The Global Catalogue of Microorganisms (GCM) 10K type strain sequencing project: providing services to taxonomists for standard genome sequencing and annotation.</title>
        <authorList>
            <consortium name="The Broad Institute Genomics Platform"/>
            <consortium name="The Broad Institute Genome Sequencing Center for Infectious Disease"/>
            <person name="Wu L."/>
            <person name="Ma J."/>
        </authorList>
    </citation>
    <scope>NUCLEOTIDE SEQUENCE [LARGE SCALE GENOMIC DNA]</scope>
    <source>
        <strain evidence="2 3">JCM 4788</strain>
    </source>
</reference>
<protein>
    <submittedName>
        <fullName evidence="2">Helix-turn-helix transcriptional regulator</fullName>
    </submittedName>
</protein>
<evidence type="ECO:0000313" key="2">
    <source>
        <dbReference type="EMBL" id="GAA0431705.1"/>
    </source>
</evidence>
<feature type="domain" description="DUF5753" evidence="1">
    <location>
        <begin position="75"/>
        <end position="251"/>
    </location>
</feature>
<dbReference type="EMBL" id="BAAABX010000066">
    <property type="protein sequence ID" value="GAA0431705.1"/>
    <property type="molecule type" value="Genomic_DNA"/>
</dbReference>
<sequence length="257" mass="28638">MSASDAAALLGVDRTRISNTEAGRFGISAARLRTLACNYRCPDPALVEALADMARDRTKGWWEEYRGLLPAFFLDIAELEWHANKLRNALTSHIPGMLQTSDHARAIFKLVIPELPADEVDIRVAHRLQRRRVLDRRSPPAYEAVIHESALRMQFGGRAVARAQLTYLLEVSEHPHVTLRVIPFSAGGFSGAGQTILYACGPVPQLDTVQLDSSHGSLFIDSEMQLANYRELLDKMDHSVLDEGASRKFIHDIAQEL</sequence>
<name>A0ABN0Z3V6_9ACTN</name>
<comment type="caution">
    <text evidence="2">The sequence shown here is derived from an EMBL/GenBank/DDBJ whole genome shotgun (WGS) entry which is preliminary data.</text>
</comment>
<organism evidence="2 3">
    <name type="scientific">Streptomyces luteireticuli</name>
    <dbReference type="NCBI Taxonomy" id="173858"/>
    <lineage>
        <taxon>Bacteria</taxon>
        <taxon>Bacillati</taxon>
        <taxon>Actinomycetota</taxon>
        <taxon>Actinomycetes</taxon>
        <taxon>Kitasatosporales</taxon>
        <taxon>Streptomycetaceae</taxon>
        <taxon>Streptomyces</taxon>
    </lineage>
</organism>
<gene>
    <name evidence="2" type="ORF">GCM10010357_61660</name>
</gene>
<evidence type="ECO:0000259" key="1">
    <source>
        <dbReference type="Pfam" id="PF19054"/>
    </source>
</evidence>
<dbReference type="Pfam" id="PF19054">
    <property type="entry name" value="DUF5753"/>
    <property type="match status" value="1"/>
</dbReference>